<dbReference type="Pfam" id="PF02368">
    <property type="entry name" value="Big_2"/>
    <property type="match status" value="1"/>
</dbReference>
<dbReference type="InterPro" id="IPR008964">
    <property type="entry name" value="Invasin/intimin_cell_adhesion"/>
</dbReference>
<keyword evidence="1" id="KW-1133">Transmembrane helix</keyword>
<keyword evidence="1" id="KW-0812">Transmembrane</keyword>
<dbReference type="SUPFAM" id="SSF49373">
    <property type="entry name" value="Invasin/intimin cell-adhesion fragments"/>
    <property type="match status" value="1"/>
</dbReference>
<name>A0ABT6NG55_9FIRM</name>
<gene>
    <name evidence="3" type="ORF">QE109_14765</name>
</gene>
<dbReference type="EMBL" id="JARYZI010000012">
    <property type="protein sequence ID" value="MDH8679418.1"/>
    <property type="molecule type" value="Genomic_DNA"/>
</dbReference>
<dbReference type="Pfam" id="PF07963">
    <property type="entry name" value="N_methyl"/>
    <property type="match status" value="1"/>
</dbReference>
<evidence type="ECO:0000256" key="1">
    <source>
        <dbReference type="SAM" id="Phobius"/>
    </source>
</evidence>
<dbReference type="RefSeq" id="WP_281095314.1">
    <property type="nucleotide sequence ID" value="NZ_JARYZI010000012.1"/>
</dbReference>
<dbReference type="NCBIfam" id="TIGR02532">
    <property type="entry name" value="IV_pilin_GFxxxE"/>
    <property type="match status" value="1"/>
</dbReference>
<dbReference type="SMART" id="SM00635">
    <property type="entry name" value="BID_2"/>
    <property type="match status" value="1"/>
</dbReference>
<evidence type="ECO:0000313" key="3">
    <source>
        <dbReference type="EMBL" id="MDH8679418.1"/>
    </source>
</evidence>
<dbReference type="PROSITE" id="PS00409">
    <property type="entry name" value="PROKAR_NTER_METHYL"/>
    <property type="match status" value="1"/>
</dbReference>
<dbReference type="Pfam" id="PF07532">
    <property type="entry name" value="Big_4"/>
    <property type="match status" value="1"/>
</dbReference>
<dbReference type="Pfam" id="PF13385">
    <property type="entry name" value="Laminin_G_3"/>
    <property type="match status" value="1"/>
</dbReference>
<evidence type="ECO:0000259" key="2">
    <source>
        <dbReference type="SMART" id="SM00635"/>
    </source>
</evidence>
<keyword evidence="4" id="KW-1185">Reference proteome</keyword>
<accession>A0ABT6NG55</accession>
<dbReference type="SUPFAM" id="SSF49899">
    <property type="entry name" value="Concanavalin A-like lectins/glucanases"/>
    <property type="match status" value="1"/>
</dbReference>
<organism evidence="3 4">
    <name type="scientific">Fusibacter bizertensis</name>
    <dbReference type="NCBI Taxonomy" id="1488331"/>
    <lineage>
        <taxon>Bacteria</taxon>
        <taxon>Bacillati</taxon>
        <taxon>Bacillota</taxon>
        <taxon>Clostridia</taxon>
        <taxon>Eubacteriales</taxon>
        <taxon>Eubacteriales Family XII. Incertae Sedis</taxon>
        <taxon>Fusibacter</taxon>
    </lineage>
</organism>
<dbReference type="InterPro" id="IPR012902">
    <property type="entry name" value="N_methyl_site"/>
</dbReference>
<protein>
    <submittedName>
        <fullName evidence="3">Ig-like domain-containing protein</fullName>
    </submittedName>
</protein>
<proteinExistence type="predicted"/>
<evidence type="ECO:0000313" key="4">
    <source>
        <dbReference type="Proteomes" id="UP001158045"/>
    </source>
</evidence>
<dbReference type="InterPro" id="IPR011081">
    <property type="entry name" value="Big_4"/>
</dbReference>
<reference evidence="3 4" key="1">
    <citation type="submission" date="2023-04" db="EMBL/GenBank/DDBJ databases">
        <title>Fusibacter bizertensis strain WBS, isolated from littoral bottom sediments of the Arctic seas - biochemical and genomic analysis.</title>
        <authorList>
            <person name="Brioukhanov A.L."/>
        </authorList>
    </citation>
    <scope>NUCLEOTIDE SEQUENCE [LARGE SCALE GENOMIC DNA]</scope>
    <source>
        <strain evidence="3 4">WBS</strain>
    </source>
</reference>
<comment type="caution">
    <text evidence="3">The sequence shown here is derived from an EMBL/GenBank/DDBJ whole genome shotgun (WGS) entry which is preliminary data.</text>
</comment>
<keyword evidence="1" id="KW-0472">Membrane</keyword>
<dbReference type="Gene3D" id="2.60.120.200">
    <property type="match status" value="1"/>
</dbReference>
<feature type="transmembrane region" description="Helical" evidence="1">
    <location>
        <begin position="7"/>
        <end position="31"/>
    </location>
</feature>
<dbReference type="InterPro" id="IPR013320">
    <property type="entry name" value="ConA-like_dom_sf"/>
</dbReference>
<sequence length="975" mass="105406">MKNRVKGFTLIEIIVAIGLIGIISAGFLGVISNNYQFLFDTKKITEKAFLAQQDMELGIENAKELIASPSNGGLTMKTLSLFEGVSVSYYELANVYDGKTYYTYVSDQRLPSIAKLNISGVSAIPRFDAITTKYLYPVSNANLKGTFTNDPATIDDLMVNIYNWYVSKPGYNIPVPRGNSSTFFYMTDLPEAEVIDRYPIFPSDFYLIASQTTADLADVSSYAGRQIILTVTPAAKSGKIGNPGISLPVHINSLPETTGLALHLDASYVDPYNSTEVLSSTNRSVIKWNDLASNIGVANPTRVATATSTSKRPLVVDTDISNSFVARYIEFNTSKDMRIDAQSTSGQSISYFAIVRGRDVGREETLFVNGSYTAKVTEAPENLIQADGWYLVTGNYTSDNNIFTMGNDNIDLIELVLYKGAVDVNVVSEHLKTKYLPLDSEATIVSLYDQTDEIFVGDTYTLPSSVMADMSEGADKMVEVTWNGSIIADSPKTVVLTGTAVTDTSKTMTLTVTIKPIILATAVNLSPTSITMNIGDTQTIVGTLEPTNTHDLSINWSSSNDSVATVVDGVVTAHANGNATITATSGDGEASSTCAVTVQSSYYWPSSMILHLDASLGTVLNSTSVTNWNDLSIENNNFKQTIQSDRPVLVDGVLNGMPIIRFDGSNDFFTLGTNELNVSSGSNEDFYLDSSNEFTVFVLTKSTSTSGNRTFISKSGGWGGSATYSFGVSGTDFAQVLRGTMNASSGNADFNIHVSTWDGGTHLYYVNGMEVDGHNDVGNKNNQSQFIVIGAAGGGNNFYYKGDIAEILVFNDHLSDSDRELVENYLDKKWLATVANSWYFSTSNDTEGWTAGGNTTGLGQVSGGYLEGNITGNDPYIVSSNSLGINISTNKNIVLRLKNSTASTQAQVYYTTTSSTGWGEDKVVTFPILPNSDYTDYIIDMSSSSLWTGSLKQLRIDPAVNSTGTFSIDFIRIVK</sequence>
<feature type="domain" description="BIG2" evidence="2">
    <location>
        <begin position="519"/>
        <end position="595"/>
    </location>
</feature>
<dbReference type="InterPro" id="IPR003343">
    <property type="entry name" value="Big_2"/>
</dbReference>
<dbReference type="Gene3D" id="2.60.40.1080">
    <property type="match status" value="1"/>
</dbReference>
<dbReference type="Proteomes" id="UP001158045">
    <property type="component" value="Unassembled WGS sequence"/>
</dbReference>